<name>A0A9W8G7M9_9FUNG</name>
<dbReference type="InterPro" id="IPR029044">
    <property type="entry name" value="Nucleotide-diphossugar_trans"/>
</dbReference>
<dbReference type="GO" id="GO:0016020">
    <property type="term" value="C:membrane"/>
    <property type="evidence" value="ECO:0007669"/>
    <property type="project" value="UniProtKB-SubCell"/>
</dbReference>
<comment type="pathway">
    <text evidence="2">Lipid metabolism; sphingolipid metabolism.</text>
</comment>
<feature type="transmembrane region" description="Helical" evidence="15">
    <location>
        <begin position="69"/>
        <end position="92"/>
    </location>
</feature>
<evidence type="ECO:0000256" key="11">
    <source>
        <dbReference type="ARBA" id="ARBA00023136"/>
    </source>
</evidence>
<evidence type="ECO:0000313" key="16">
    <source>
        <dbReference type="EMBL" id="KAJ2676193.1"/>
    </source>
</evidence>
<comment type="similarity">
    <text evidence="4">Belongs to the glycosyltransferase 2 family.</text>
</comment>
<evidence type="ECO:0000256" key="3">
    <source>
        <dbReference type="ARBA" id="ARBA00004991"/>
    </source>
</evidence>
<reference evidence="16" key="1">
    <citation type="submission" date="2022-07" db="EMBL/GenBank/DDBJ databases">
        <title>Phylogenomic reconstructions and comparative analyses of Kickxellomycotina fungi.</title>
        <authorList>
            <person name="Reynolds N.K."/>
            <person name="Stajich J.E."/>
            <person name="Barry K."/>
            <person name="Grigoriev I.V."/>
            <person name="Crous P."/>
            <person name="Smith M.E."/>
        </authorList>
    </citation>
    <scope>NUCLEOTIDE SEQUENCE</scope>
    <source>
        <strain evidence="16">NRRL 3115</strain>
    </source>
</reference>
<evidence type="ECO:0000256" key="5">
    <source>
        <dbReference type="ARBA" id="ARBA00012699"/>
    </source>
</evidence>
<feature type="transmembrane region" description="Helical" evidence="15">
    <location>
        <begin position="379"/>
        <end position="401"/>
    </location>
</feature>
<evidence type="ECO:0000256" key="2">
    <source>
        <dbReference type="ARBA" id="ARBA00004760"/>
    </source>
</evidence>
<dbReference type="PANTHER" id="PTHR12726:SF0">
    <property type="entry name" value="CERAMIDE GLUCOSYLTRANSFERASE"/>
    <property type="match status" value="1"/>
</dbReference>
<dbReference type="OrthoDB" id="1483400at2759"/>
<keyword evidence="11 15" id="KW-0472">Membrane</keyword>
<evidence type="ECO:0000256" key="12">
    <source>
        <dbReference type="ARBA" id="ARBA00031017"/>
    </source>
</evidence>
<accession>A0A9W8G7M9</accession>
<dbReference type="GO" id="GO:0008120">
    <property type="term" value="F:ceramide glucosyltransferase activity"/>
    <property type="evidence" value="ECO:0007669"/>
    <property type="project" value="UniProtKB-EC"/>
</dbReference>
<evidence type="ECO:0000256" key="9">
    <source>
        <dbReference type="ARBA" id="ARBA00022692"/>
    </source>
</evidence>
<dbReference type="PANTHER" id="PTHR12726">
    <property type="entry name" value="CERAMIDE GLUCOSYLTRANSFERASE"/>
    <property type="match status" value="1"/>
</dbReference>
<comment type="pathway">
    <text evidence="3">Sphingolipid metabolism.</text>
</comment>
<proteinExistence type="inferred from homology"/>
<evidence type="ECO:0000256" key="1">
    <source>
        <dbReference type="ARBA" id="ARBA00004141"/>
    </source>
</evidence>
<evidence type="ECO:0000256" key="13">
    <source>
        <dbReference type="ARBA" id="ARBA00031543"/>
    </source>
</evidence>
<gene>
    <name evidence="16" type="primary">HSX11</name>
    <name evidence="16" type="ORF">GGI25_003699</name>
</gene>
<sequence length="455" mass="50859">MLNYRDSPSAARIRYTAAVAAGNGSSDAGLLNVIATAAVATATATSGSNALLRNSSADGYIFGGLSLDYAAYFVLCLAGFLWLLIFISHCVLQRRYVRRRPFVDRPPEDYPPVTIIRPIKGVDLDMRRTLESSFRQSYPSKLEILFAVEDPADPAIVVLNQLLEQYPKAHARVLVGQANVGINPKVNNMVKAFAQAQNDILWICDSNVYTDPGTLRRSVDLLLDNKRMGVIHHVVFSEAPKSFGAMLDHAFLVTNHCRMYLAINAVGVASCLMGKSNIYYKSALDSVGGIESFGQYLAEDNMVGQALWRSGWSHTMTGDLARQPADISSFSEYCSRRIRWVRTRKYNVTFATVCEPLTESVLLGSLMAWALHHLYGHNVYATFSTFILCWFVMDMIFFYRINHGPPQSWPWFVLSWACREILALPLWAVAIVGNTVIWRGQKFRFHMNGTVEVIG</sequence>
<evidence type="ECO:0000256" key="14">
    <source>
        <dbReference type="ARBA" id="ARBA00032575"/>
    </source>
</evidence>
<feature type="transmembrane region" description="Helical" evidence="15">
    <location>
        <begin position="421"/>
        <end position="438"/>
    </location>
</feature>
<dbReference type="EC" id="2.4.1.80" evidence="5"/>
<keyword evidence="7 16" id="KW-0328">Glycosyltransferase</keyword>
<dbReference type="SUPFAM" id="SSF53448">
    <property type="entry name" value="Nucleotide-diphospho-sugar transferases"/>
    <property type="match status" value="1"/>
</dbReference>
<dbReference type="InterPro" id="IPR025993">
    <property type="entry name" value="Ceramide_glucosylTrfase"/>
</dbReference>
<keyword evidence="8 16" id="KW-0808">Transferase</keyword>
<keyword evidence="9 15" id="KW-0812">Transmembrane</keyword>
<evidence type="ECO:0000256" key="4">
    <source>
        <dbReference type="ARBA" id="ARBA00006739"/>
    </source>
</evidence>
<dbReference type="Gene3D" id="3.90.550.10">
    <property type="entry name" value="Spore Coat Polysaccharide Biosynthesis Protein SpsA, Chain A"/>
    <property type="match status" value="1"/>
</dbReference>
<organism evidence="16 17">
    <name type="scientific">Coemansia spiralis</name>
    <dbReference type="NCBI Taxonomy" id="417178"/>
    <lineage>
        <taxon>Eukaryota</taxon>
        <taxon>Fungi</taxon>
        <taxon>Fungi incertae sedis</taxon>
        <taxon>Zoopagomycota</taxon>
        <taxon>Kickxellomycotina</taxon>
        <taxon>Kickxellomycetes</taxon>
        <taxon>Kickxellales</taxon>
        <taxon>Kickxellaceae</taxon>
        <taxon>Coemansia</taxon>
    </lineage>
</organism>
<evidence type="ECO:0000313" key="17">
    <source>
        <dbReference type="Proteomes" id="UP001151518"/>
    </source>
</evidence>
<dbReference type="Pfam" id="PF13506">
    <property type="entry name" value="Glyco_transf_21"/>
    <property type="match status" value="1"/>
</dbReference>
<evidence type="ECO:0000256" key="15">
    <source>
        <dbReference type="SAM" id="Phobius"/>
    </source>
</evidence>
<evidence type="ECO:0000256" key="8">
    <source>
        <dbReference type="ARBA" id="ARBA00022679"/>
    </source>
</evidence>
<evidence type="ECO:0000256" key="10">
    <source>
        <dbReference type="ARBA" id="ARBA00022989"/>
    </source>
</evidence>
<dbReference type="AlphaFoldDB" id="A0A9W8G7M9"/>
<comment type="caution">
    <text evidence="16">The sequence shown here is derived from an EMBL/GenBank/DDBJ whole genome shotgun (WGS) entry which is preliminary data.</text>
</comment>
<keyword evidence="10 15" id="KW-1133">Transmembrane helix</keyword>
<evidence type="ECO:0000256" key="7">
    <source>
        <dbReference type="ARBA" id="ARBA00022676"/>
    </source>
</evidence>
<dbReference type="Proteomes" id="UP001151518">
    <property type="component" value="Unassembled WGS sequence"/>
</dbReference>
<dbReference type="GO" id="GO:0006679">
    <property type="term" value="P:glucosylceramide biosynthetic process"/>
    <property type="evidence" value="ECO:0007669"/>
    <property type="project" value="TreeGrafter"/>
</dbReference>
<dbReference type="CDD" id="cd02520">
    <property type="entry name" value="Glucosylceramide_synthase"/>
    <property type="match status" value="1"/>
</dbReference>
<protein>
    <recommendedName>
        <fullName evidence="6">Ceramide glucosyltransferase</fullName>
        <ecNumber evidence="5">2.4.1.80</ecNumber>
    </recommendedName>
    <alternativeName>
        <fullName evidence="13">Glucosylceramide synthase</fullName>
    </alternativeName>
    <alternativeName>
        <fullName evidence="14">UDP-glucose ceramide glucosyltransferase</fullName>
    </alternativeName>
    <alternativeName>
        <fullName evidence="12">UDP-glucose:N-acylsphingosine D-glucosyltransferase</fullName>
    </alternativeName>
</protein>
<dbReference type="EMBL" id="JANBTW010000042">
    <property type="protein sequence ID" value="KAJ2676193.1"/>
    <property type="molecule type" value="Genomic_DNA"/>
</dbReference>
<evidence type="ECO:0000256" key="6">
    <source>
        <dbReference type="ARBA" id="ARBA00019988"/>
    </source>
</evidence>
<comment type="subcellular location">
    <subcellularLocation>
        <location evidence="1">Membrane</location>
        <topology evidence="1">Multi-pass membrane protein</topology>
    </subcellularLocation>
</comment>